<organism evidence="1">
    <name type="scientific">Arundo donax</name>
    <name type="common">Giant reed</name>
    <name type="synonym">Donax arundinaceus</name>
    <dbReference type="NCBI Taxonomy" id="35708"/>
    <lineage>
        <taxon>Eukaryota</taxon>
        <taxon>Viridiplantae</taxon>
        <taxon>Streptophyta</taxon>
        <taxon>Embryophyta</taxon>
        <taxon>Tracheophyta</taxon>
        <taxon>Spermatophyta</taxon>
        <taxon>Magnoliopsida</taxon>
        <taxon>Liliopsida</taxon>
        <taxon>Poales</taxon>
        <taxon>Poaceae</taxon>
        <taxon>PACMAD clade</taxon>
        <taxon>Arundinoideae</taxon>
        <taxon>Arundineae</taxon>
        <taxon>Arundo</taxon>
    </lineage>
</organism>
<sequence length="14" mass="1789">MVVVGWRMERRPSW</sequence>
<reference evidence="1" key="2">
    <citation type="journal article" date="2015" name="Data Brief">
        <title>Shoot transcriptome of the giant reed, Arundo donax.</title>
        <authorList>
            <person name="Barrero R.A."/>
            <person name="Guerrero F.D."/>
            <person name="Moolhuijzen P."/>
            <person name="Goolsby J.A."/>
            <person name="Tidwell J."/>
            <person name="Bellgard S.E."/>
            <person name="Bellgard M.I."/>
        </authorList>
    </citation>
    <scope>NUCLEOTIDE SEQUENCE</scope>
    <source>
        <tissue evidence="1">Shoot tissue taken approximately 20 cm above the soil surface</tissue>
    </source>
</reference>
<evidence type="ECO:0000313" key="1">
    <source>
        <dbReference type="EMBL" id="JAD71189.1"/>
    </source>
</evidence>
<accession>A0A0A9C4J2</accession>
<name>A0A0A9C4J2_ARUDO</name>
<dbReference type="EMBL" id="GBRH01226706">
    <property type="protein sequence ID" value="JAD71189.1"/>
    <property type="molecule type" value="Transcribed_RNA"/>
</dbReference>
<proteinExistence type="predicted"/>
<protein>
    <submittedName>
        <fullName evidence="1">Uncharacterized protein</fullName>
    </submittedName>
</protein>
<reference evidence="1" key="1">
    <citation type="submission" date="2014-09" db="EMBL/GenBank/DDBJ databases">
        <authorList>
            <person name="Magalhaes I.L.F."/>
            <person name="Oliveira U."/>
            <person name="Santos F.R."/>
            <person name="Vidigal T.H.D.A."/>
            <person name="Brescovit A.D."/>
            <person name="Santos A.J."/>
        </authorList>
    </citation>
    <scope>NUCLEOTIDE SEQUENCE</scope>
    <source>
        <tissue evidence="1">Shoot tissue taken approximately 20 cm above the soil surface</tissue>
    </source>
</reference>